<dbReference type="Pfam" id="PF13289">
    <property type="entry name" value="SIR2_2"/>
    <property type="match status" value="1"/>
</dbReference>
<evidence type="ECO:0000313" key="1">
    <source>
        <dbReference type="EMBL" id="MEN2791271.1"/>
    </source>
</evidence>
<dbReference type="EMBL" id="JBDIME010000016">
    <property type="protein sequence ID" value="MEN2791271.1"/>
    <property type="molecule type" value="Genomic_DNA"/>
</dbReference>
<protein>
    <submittedName>
        <fullName evidence="1">SIR2 family protein</fullName>
    </submittedName>
</protein>
<reference evidence="1 2" key="1">
    <citation type="submission" date="2024-05" db="EMBL/GenBank/DDBJ databases">
        <authorList>
            <person name="Liu Q."/>
            <person name="Xin Y.-H."/>
        </authorList>
    </citation>
    <scope>NUCLEOTIDE SEQUENCE [LARGE SCALE GENOMIC DNA]</scope>
    <source>
        <strain evidence="1 2">CGMCC 1.10181</strain>
    </source>
</reference>
<keyword evidence="2" id="KW-1185">Reference proteome</keyword>
<name>A0ABU9Y644_9SPHN</name>
<dbReference type="Proteomes" id="UP001419910">
    <property type="component" value="Unassembled WGS sequence"/>
</dbReference>
<sequence>MANYSIGEDEDRAPKDRLIEKATNALMTTYVARRWPIAFIGSGLSLIYGGVTWDEAVDIILEEAIDRLDRLTGPRGGTPRTLLSIELQRVTRMRRLLRATVYRAPGENLDVNEKYVALELAQEAFAVASAIDPTPGDREFRSANQVFAKLARDDSLAIQRSLVRRYQSVWTAPTPNPKNLEVIYDAQEQDRRSAVRAFEDKVLGAVAVQSFAAQFYRLDHIAKYVSPDLKADFDAIVAELVDKGIDRSAPLAIDRRGWLAPFIGAWSPADRRKAFEIARLAAEAAGDQVPEGPTRPIIDPLRKIRSQLGIRRFLTLNYDFELENLAMIPDLRDQFGRGYDIELAEKEGEVERDARLIGGQVSHSLMRRLPDGNFVASDIYRPGSAARLFEFGLNSPDRSAHIVHLHGRADHPEDLVARDDDYNRFYRRAGQGRESLERALDVTLLGNPILFVGIGLNEAEITRAFRQMVSDGRIAPDNPAFALMPLPKLSGKGTSALKGWREQAARYQLYGLHLLHYGHPRRGKDLSLPDHLYQLDLAIERAKVLRKEGLSSTADAKFKCKSASNLGILRPIAGDAGTWDWLITLLPLSGADLSTRLGLPAAEPERLPRFADGAVDFLERLRSKLYSAALEIEIEKLSAELLSVTTDLRQEIKPRILTDGGDLRWFRHRPHHVATHRHADGLIARVMRNLSAPGDARTVVVEGGAGSGKGNFLRRIQEEIPPSNYEFGELTIHLNFGIEIDSVLSTLIMFVSKVFGKGPRREDRLADLNNLLSQKTKVGKRALICLIGVERLFDNDGNPISADFLKLLEILVKRQSPEIDLLIITHPRVAATLAGFSPALKPGQYELPPASWQVGFHACLDRKIKTWLIDTQSKTWLEFEDVRRRLGMLHKSHPDRQPLDIQRINAELLTLVLDHWTALGITSVPPGIDRSRQAALELAVLDILALVGAPIEADILVHAPRIRKLLDKQNVVAADRRPKISAALHSLVTFGLAHEIASHPTGEIATVRFALHRAVLRFMRDRLGVPLGDGPLANSFSLTLAASLPLDVMVPDADIQAELRQLIGHFRSCWKDQRIIDPIASELGKLQEAAHENGSPLSAEGHQAWELIRQIERIILLRIGPSGSGLRAAANLVRSFFSASSLVTTDSVADSGNPGRLPEFEAHKRRIQDVFIRIREWQNVERNFKDLNGKLTKEMKGASAKAASRRLGAAFKKLCIDEPAQPPLFGAEIVWLHNERGVVAMLQGDLYEAEFSLNNAREANRLYKGAENRDGPFHNFSRIDVNRTLLLIERGRLRDAEVLLKRIHEQLGHGVDSERKLIAPLVTGYRGLVAHLKGHATLARNLYTESIDELQVSEQQRALGLFLIRRATLWRVLQEPVKCDNDVQRAVLAAEAGRQIDLLWRARLVRRMPPEKSGEQERIATKALAYGEATGLLRVELEALLGLIAIDEDRKNYERAMQLTARAMIVALRSGAVLRRIGLRVIMGRLMLLSGDPAGEYLLRRAIEHADLIGYGAAVERAQQALNANLTP</sequence>
<proteinExistence type="predicted"/>
<accession>A0ABU9Y644</accession>
<comment type="caution">
    <text evidence="1">The sequence shown here is derived from an EMBL/GenBank/DDBJ whole genome shotgun (WGS) entry which is preliminary data.</text>
</comment>
<dbReference type="RefSeq" id="WP_343892473.1">
    <property type="nucleotide sequence ID" value="NZ_BAAAEH010000059.1"/>
</dbReference>
<evidence type="ECO:0000313" key="2">
    <source>
        <dbReference type="Proteomes" id="UP001419910"/>
    </source>
</evidence>
<organism evidence="1 2">
    <name type="scientific">Sphingomonas oligophenolica</name>
    <dbReference type="NCBI Taxonomy" id="301154"/>
    <lineage>
        <taxon>Bacteria</taxon>
        <taxon>Pseudomonadati</taxon>
        <taxon>Pseudomonadota</taxon>
        <taxon>Alphaproteobacteria</taxon>
        <taxon>Sphingomonadales</taxon>
        <taxon>Sphingomonadaceae</taxon>
        <taxon>Sphingomonas</taxon>
    </lineage>
</organism>
<gene>
    <name evidence="1" type="ORF">ABC974_16675</name>
</gene>